<dbReference type="PANTHER" id="PTHR13947">
    <property type="entry name" value="GNAT FAMILY N-ACETYLTRANSFERASE"/>
    <property type="match status" value="1"/>
</dbReference>
<dbReference type="InterPro" id="IPR016181">
    <property type="entry name" value="Acyl_CoA_acyltransferase"/>
</dbReference>
<name>A0ABR7IV41_9FLAO</name>
<gene>
    <name evidence="3" type="ORF">H8R27_00525</name>
</gene>
<dbReference type="PANTHER" id="PTHR13947:SF37">
    <property type="entry name" value="LD18367P"/>
    <property type="match status" value="1"/>
</dbReference>
<evidence type="ECO:0000313" key="4">
    <source>
        <dbReference type="Proteomes" id="UP000605990"/>
    </source>
</evidence>
<dbReference type="Proteomes" id="UP000605990">
    <property type="component" value="Unassembled WGS sequence"/>
</dbReference>
<dbReference type="InterPro" id="IPR050769">
    <property type="entry name" value="NAT_camello-type"/>
</dbReference>
<evidence type="ECO:0000259" key="2">
    <source>
        <dbReference type="PROSITE" id="PS51186"/>
    </source>
</evidence>
<dbReference type="CDD" id="cd04301">
    <property type="entry name" value="NAT_SF"/>
    <property type="match status" value="1"/>
</dbReference>
<dbReference type="RefSeq" id="WP_166124612.1">
    <property type="nucleotide sequence ID" value="NZ_JAANOQ010000001.1"/>
</dbReference>
<dbReference type="EMBL" id="JACRUN010000001">
    <property type="protein sequence ID" value="MBC5833357.1"/>
    <property type="molecule type" value="Genomic_DNA"/>
</dbReference>
<dbReference type="InterPro" id="IPR000182">
    <property type="entry name" value="GNAT_dom"/>
</dbReference>
<accession>A0ABR7IV41</accession>
<comment type="caution">
    <text evidence="3">The sequence shown here is derived from an EMBL/GenBank/DDBJ whole genome shotgun (WGS) entry which is preliminary data.</text>
</comment>
<keyword evidence="1" id="KW-0808">Transferase</keyword>
<dbReference type="Gene3D" id="3.40.630.30">
    <property type="match status" value="1"/>
</dbReference>
<sequence length="170" mass="19297">MNYTIRKIEPKDNLKIASVIRNIFEELDAPKVGTAYADPHLNTLFEVYQAENEIYFVVEISRDLSLQQNDESIILGGCGIGNLIDSKFKICELQKMYLAKEARGKGIAQELMEKCLEFAKQVGYDKCYIETLPFMKDAQKLYIKSGFTYIDAPMGSTGHNACDVFMIKDL</sequence>
<dbReference type="PROSITE" id="PS51186">
    <property type="entry name" value="GNAT"/>
    <property type="match status" value="1"/>
</dbReference>
<protein>
    <submittedName>
        <fullName evidence="3">GNAT family N-acetyltransferase</fullName>
    </submittedName>
</protein>
<dbReference type="Pfam" id="PF00583">
    <property type="entry name" value="Acetyltransf_1"/>
    <property type="match status" value="1"/>
</dbReference>
<evidence type="ECO:0000313" key="3">
    <source>
        <dbReference type="EMBL" id="MBC5833357.1"/>
    </source>
</evidence>
<proteinExistence type="predicted"/>
<organism evidence="3 4">
    <name type="scientific">Flavobacterium bernardetii</name>
    <dbReference type="NCBI Taxonomy" id="2813823"/>
    <lineage>
        <taxon>Bacteria</taxon>
        <taxon>Pseudomonadati</taxon>
        <taxon>Bacteroidota</taxon>
        <taxon>Flavobacteriia</taxon>
        <taxon>Flavobacteriales</taxon>
        <taxon>Flavobacteriaceae</taxon>
        <taxon>Flavobacterium</taxon>
    </lineage>
</organism>
<feature type="domain" description="N-acetyltransferase" evidence="2">
    <location>
        <begin position="3"/>
        <end position="170"/>
    </location>
</feature>
<reference evidence="3 4" key="1">
    <citation type="submission" date="2020-08" db="EMBL/GenBank/DDBJ databases">
        <title>Description of novel Flavobacterium F-408 isolate.</title>
        <authorList>
            <person name="Saticioglu I.B."/>
            <person name="Duman M."/>
            <person name="Altun S."/>
        </authorList>
    </citation>
    <scope>NUCLEOTIDE SEQUENCE [LARGE SCALE GENOMIC DNA]</scope>
    <source>
        <strain evidence="3 4">F-408</strain>
    </source>
</reference>
<keyword evidence="4" id="KW-1185">Reference proteome</keyword>
<evidence type="ECO:0000256" key="1">
    <source>
        <dbReference type="ARBA" id="ARBA00022679"/>
    </source>
</evidence>
<dbReference type="SUPFAM" id="SSF55729">
    <property type="entry name" value="Acyl-CoA N-acyltransferases (Nat)"/>
    <property type="match status" value="1"/>
</dbReference>